<feature type="domain" description="Response regulatory" evidence="5">
    <location>
        <begin position="4"/>
        <end position="120"/>
    </location>
</feature>
<evidence type="ECO:0000313" key="7">
    <source>
        <dbReference type="Proteomes" id="UP000305836"/>
    </source>
</evidence>
<keyword evidence="1 3" id="KW-0597">Phosphoprotein</keyword>
<evidence type="ECO:0000259" key="4">
    <source>
        <dbReference type="PROSITE" id="PS50043"/>
    </source>
</evidence>
<dbReference type="SUPFAM" id="SSF46894">
    <property type="entry name" value="C-terminal effector domain of the bipartite response regulators"/>
    <property type="match status" value="1"/>
</dbReference>
<proteinExistence type="predicted"/>
<dbReference type="InterPro" id="IPR000792">
    <property type="entry name" value="Tscrpt_reg_LuxR_C"/>
</dbReference>
<dbReference type="InterPro" id="IPR058245">
    <property type="entry name" value="NreC/VraR/RcsB-like_REC"/>
</dbReference>
<evidence type="ECO:0000313" key="6">
    <source>
        <dbReference type="EMBL" id="TKK79377.1"/>
    </source>
</evidence>
<dbReference type="PROSITE" id="PS50043">
    <property type="entry name" value="HTH_LUXR_2"/>
    <property type="match status" value="1"/>
</dbReference>
<evidence type="ECO:0000256" key="3">
    <source>
        <dbReference type="PROSITE-ProRule" id="PRU00169"/>
    </source>
</evidence>
<feature type="domain" description="HTH luxR-type" evidence="4">
    <location>
        <begin position="145"/>
        <end position="210"/>
    </location>
</feature>
<dbReference type="AlphaFoldDB" id="A0A4U3LXD5"/>
<dbReference type="GO" id="GO:0006355">
    <property type="term" value="P:regulation of DNA-templated transcription"/>
    <property type="evidence" value="ECO:0007669"/>
    <property type="project" value="InterPro"/>
</dbReference>
<dbReference type="RefSeq" id="WP_137254337.1">
    <property type="nucleotide sequence ID" value="NZ_JBHSPQ010000001.1"/>
</dbReference>
<dbReference type="SMART" id="SM00448">
    <property type="entry name" value="REC"/>
    <property type="match status" value="1"/>
</dbReference>
<dbReference type="CDD" id="cd17535">
    <property type="entry name" value="REC_NarL-like"/>
    <property type="match status" value="1"/>
</dbReference>
<name>A0A4U3LXD5_9ACTN</name>
<keyword evidence="2" id="KW-0238">DNA-binding</keyword>
<dbReference type="PANTHER" id="PTHR43214">
    <property type="entry name" value="TWO-COMPONENT RESPONSE REGULATOR"/>
    <property type="match status" value="1"/>
</dbReference>
<organism evidence="6 7">
    <name type="scientific">Kribbella jiaozuonensis</name>
    <dbReference type="NCBI Taxonomy" id="2575441"/>
    <lineage>
        <taxon>Bacteria</taxon>
        <taxon>Bacillati</taxon>
        <taxon>Actinomycetota</taxon>
        <taxon>Actinomycetes</taxon>
        <taxon>Propionibacteriales</taxon>
        <taxon>Kribbellaceae</taxon>
        <taxon>Kribbella</taxon>
    </lineage>
</organism>
<dbReference type="InterPro" id="IPR039420">
    <property type="entry name" value="WalR-like"/>
</dbReference>
<dbReference type="InterPro" id="IPR001789">
    <property type="entry name" value="Sig_transdc_resp-reg_receiver"/>
</dbReference>
<evidence type="ECO:0000259" key="5">
    <source>
        <dbReference type="PROSITE" id="PS50110"/>
    </source>
</evidence>
<dbReference type="SUPFAM" id="SSF52172">
    <property type="entry name" value="CheY-like"/>
    <property type="match status" value="1"/>
</dbReference>
<sequence length="221" mass="22352">MTVRVVLADDHPVVRDGLQVLLASVDGISVVGVAANGPEAVRAAVTLQPDVLVMDIHMPGGDGVAATQEVARVAPAVGVLMLTMLDDDETVRAAVRAGAAGYVLKGSSQQQIVRAIQAVAAGDSILGSGVARHVLDAAAGRVSAPPDPLQALTPRERQILELLAGGLSTTAMASRLALTPKTVNNNLSTIFGKLGVANRTEAALLARGAIRPDRAPGGSGG</sequence>
<dbReference type="Gene3D" id="3.40.50.2300">
    <property type="match status" value="1"/>
</dbReference>
<comment type="caution">
    <text evidence="6">The sequence shown here is derived from an EMBL/GenBank/DDBJ whole genome shotgun (WGS) entry which is preliminary data.</text>
</comment>
<dbReference type="EMBL" id="SZPZ01000002">
    <property type="protein sequence ID" value="TKK79377.1"/>
    <property type="molecule type" value="Genomic_DNA"/>
</dbReference>
<accession>A0A4U3LXD5</accession>
<dbReference type="CDD" id="cd06170">
    <property type="entry name" value="LuxR_C_like"/>
    <property type="match status" value="1"/>
</dbReference>
<feature type="modified residue" description="4-aspartylphosphate" evidence="3">
    <location>
        <position position="55"/>
    </location>
</feature>
<evidence type="ECO:0000256" key="2">
    <source>
        <dbReference type="ARBA" id="ARBA00023125"/>
    </source>
</evidence>
<gene>
    <name evidence="6" type="ORF">FDA38_13240</name>
</gene>
<dbReference type="Proteomes" id="UP000305836">
    <property type="component" value="Unassembled WGS sequence"/>
</dbReference>
<dbReference type="OrthoDB" id="9808843at2"/>
<dbReference type="PROSITE" id="PS50110">
    <property type="entry name" value="RESPONSE_REGULATORY"/>
    <property type="match status" value="1"/>
</dbReference>
<evidence type="ECO:0000256" key="1">
    <source>
        <dbReference type="ARBA" id="ARBA00022553"/>
    </source>
</evidence>
<dbReference type="InterPro" id="IPR016032">
    <property type="entry name" value="Sig_transdc_resp-reg_C-effctor"/>
</dbReference>
<dbReference type="PRINTS" id="PR00038">
    <property type="entry name" value="HTHLUXR"/>
</dbReference>
<dbReference type="GO" id="GO:0000160">
    <property type="term" value="P:phosphorelay signal transduction system"/>
    <property type="evidence" value="ECO:0007669"/>
    <property type="project" value="InterPro"/>
</dbReference>
<dbReference type="Pfam" id="PF00072">
    <property type="entry name" value="Response_reg"/>
    <property type="match status" value="1"/>
</dbReference>
<reference evidence="6 7" key="1">
    <citation type="submission" date="2019-04" db="EMBL/GenBank/DDBJ databases">
        <title>Kribbella sp. NEAU-THZ 27 nov., a novel actinomycete isolated from soil.</title>
        <authorList>
            <person name="Duan L."/>
        </authorList>
    </citation>
    <scope>NUCLEOTIDE SEQUENCE [LARGE SCALE GENOMIC DNA]</scope>
    <source>
        <strain evidence="7">NEAU-THZ27</strain>
    </source>
</reference>
<dbReference type="InterPro" id="IPR011006">
    <property type="entry name" value="CheY-like_superfamily"/>
</dbReference>
<dbReference type="GO" id="GO:0003677">
    <property type="term" value="F:DNA binding"/>
    <property type="evidence" value="ECO:0007669"/>
    <property type="project" value="UniProtKB-KW"/>
</dbReference>
<dbReference type="Pfam" id="PF00196">
    <property type="entry name" value="GerE"/>
    <property type="match status" value="1"/>
</dbReference>
<keyword evidence="7" id="KW-1185">Reference proteome</keyword>
<protein>
    <submittedName>
        <fullName evidence="6">Response regulator transcription factor</fullName>
    </submittedName>
</protein>
<dbReference type="SMART" id="SM00421">
    <property type="entry name" value="HTH_LUXR"/>
    <property type="match status" value="1"/>
</dbReference>